<accession>A0AAU9T5N1</accession>
<keyword evidence="2" id="KW-1185">Reference proteome</keyword>
<dbReference type="AlphaFoldDB" id="A0AAU9T5N1"/>
<dbReference type="EMBL" id="OU466863">
    <property type="protein sequence ID" value="CAH2078546.1"/>
    <property type="molecule type" value="Genomic_DNA"/>
</dbReference>
<name>A0AAU9T5N1_THLAR</name>
<evidence type="ECO:0000313" key="1">
    <source>
        <dbReference type="EMBL" id="CAH2078546.1"/>
    </source>
</evidence>
<reference evidence="1 2" key="1">
    <citation type="submission" date="2022-03" db="EMBL/GenBank/DDBJ databases">
        <authorList>
            <person name="Nunn A."/>
            <person name="Chopra R."/>
            <person name="Nunn A."/>
            <person name="Contreras Garrido A."/>
        </authorList>
    </citation>
    <scope>NUCLEOTIDE SEQUENCE [LARGE SCALE GENOMIC DNA]</scope>
</reference>
<organism evidence="1 2">
    <name type="scientific">Thlaspi arvense</name>
    <name type="common">Field penny-cress</name>
    <dbReference type="NCBI Taxonomy" id="13288"/>
    <lineage>
        <taxon>Eukaryota</taxon>
        <taxon>Viridiplantae</taxon>
        <taxon>Streptophyta</taxon>
        <taxon>Embryophyta</taxon>
        <taxon>Tracheophyta</taxon>
        <taxon>Spermatophyta</taxon>
        <taxon>Magnoliopsida</taxon>
        <taxon>eudicotyledons</taxon>
        <taxon>Gunneridae</taxon>
        <taxon>Pentapetalae</taxon>
        <taxon>rosids</taxon>
        <taxon>malvids</taxon>
        <taxon>Brassicales</taxon>
        <taxon>Brassicaceae</taxon>
        <taxon>Thlaspideae</taxon>
        <taxon>Thlaspi</taxon>
    </lineage>
</organism>
<dbReference type="Proteomes" id="UP000836841">
    <property type="component" value="Chromosome 7"/>
</dbReference>
<proteinExistence type="predicted"/>
<protein>
    <submittedName>
        <fullName evidence="1">Uncharacterized protein</fullName>
    </submittedName>
</protein>
<sequence>MLRDYGTEGRKIQNPQIPPSRGIQLRMSIREREIKDLELIYLSSNEREFPSLSQRLIHAANQINPRRSYRDMAAN</sequence>
<evidence type="ECO:0000313" key="2">
    <source>
        <dbReference type="Proteomes" id="UP000836841"/>
    </source>
</evidence>
<gene>
    <name evidence="1" type="ORF">TAV2_LOCUS22709</name>
</gene>